<accession>A0AA85G9R0</accession>
<keyword evidence="2" id="KW-1185">Reference proteome</keyword>
<dbReference type="Proteomes" id="UP000050792">
    <property type="component" value="Unassembled WGS sequence"/>
</dbReference>
<feature type="chain" id="PRO_5041700915" evidence="1">
    <location>
        <begin position="19"/>
        <end position="66"/>
    </location>
</feature>
<reference evidence="2" key="1">
    <citation type="submission" date="2022-06" db="EMBL/GenBank/DDBJ databases">
        <authorList>
            <person name="Berger JAMES D."/>
            <person name="Berger JAMES D."/>
        </authorList>
    </citation>
    <scope>NUCLEOTIDE SEQUENCE [LARGE SCALE GENOMIC DNA]</scope>
</reference>
<reference evidence="3" key="2">
    <citation type="submission" date="2023-11" db="UniProtKB">
        <authorList>
            <consortium name="WormBaseParasite"/>
        </authorList>
    </citation>
    <scope>IDENTIFICATION</scope>
</reference>
<feature type="signal peptide" evidence="1">
    <location>
        <begin position="1"/>
        <end position="18"/>
    </location>
</feature>
<dbReference type="AlphaFoldDB" id="A0AA85G9R0"/>
<proteinExistence type="predicted"/>
<protein>
    <submittedName>
        <fullName evidence="3">Uncharacterized protein</fullName>
    </submittedName>
</protein>
<keyword evidence="1" id="KW-0732">Signal</keyword>
<evidence type="ECO:0000313" key="2">
    <source>
        <dbReference type="Proteomes" id="UP000050792"/>
    </source>
</evidence>
<evidence type="ECO:0000256" key="1">
    <source>
        <dbReference type="SAM" id="SignalP"/>
    </source>
</evidence>
<organism evidence="2 3">
    <name type="scientific">Schistosoma rodhaini</name>
    <dbReference type="NCBI Taxonomy" id="6188"/>
    <lineage>
        <taxon>Eukaryota</taxon>
        <taxon>Metazoa</taxon>
        <taxon>Spiralia</taxon>
        <taxon>Lophotrochozoa</taxon>
        <taxon>Platyhelminthes</taxon>
        <taxon>Trematoda</taxon>
        <taxon>Digenea</taxon>
        <taxon>Strigeidida</taxon>
        <taxon>Schistosomatoidea</taxon>
        <taxon>Schistosomatidae</taxon>
        <taxon>Schistosoma</taxon>
    </lineage>
</organism>
<name>A0AA85G9R0_9TREM</name>
<dbReference type="WBParaSite" id="SRDH1_82420.1">
    <property type="protein sequence ID" value="SRDH1_82420.1"/>
    <property type="gene ID" value="SRDH1_82420"/>
</dbReference>
<sequence length="66" mass="7103">MIYVCLMMILLLSQSCHCGSSGTTPENGNNTTNGPSFWSRALGSSGIFCTLVEIANVFNNFFYGKG</sequence>
<evidence type="ECO:0000313" key="3">
    <source>
        <dbReference type="WBParaSite" id="SRDH1_82420.1"/>
    </source>
</evidence>